<accession>A0A1G2F7V7</accession>
<feature type="transmembrane region" description="Helical" evidence="1">
    <location>
        <begin position="87"/>
        <end position="104"/>
    </location>
</feature>
<dbReference type="SUPFAM" id="SSF55008">
    <property type="entry name" value="HMA, heavy metal-associated domain"/>
    <property type="match status" value="1"/>
</dbReference>
<dbReference type="PANTHER" id="PTHR42208:SF1">
    <property type="entry name" value="HEAVY METAL TRANSPORTER"/>
    <property type="match status" value="1"/>
</dbReference>
<dbReference type="Pfam" id="PF13473">
    <property type="entry name" value="Cupredoxin_1"/>
    <property type="match status" value="1"/>
</dbReference>
<sequence>MDNKIKEFTYAVRGMHCASCEILIEKKLLELPQIKSADASNPRGRVTIEYENQRPSAKELSAMFEKENYEFFETSQKKEENPPSNNLAKSFLVALVLIASFLALNKLGLSKLINVNSASSLPTFFVFGLLAGVSSCAALVGGIILSMSKQWMALYSANDSLLVKSRPHVMFNIGRLFSYFVLGGMLGLVGQKLHLSLTFSSVLVIAISVIMVFLALQMIGVKYFKQFQFALPKSLTRYIADTSNFKGRWMPTLLGALTFFLPCGFTITAQGLALLSGNFFQGGMIMFFFALGTLFPLLAIGLSSVKFSSSHHISNQFLKVAGLVVLFFAVFNINSQLNVFGFNGFSDLVSGAAQKNPVNQQNDLPPIVEGKQILKMNASSSGYSPRTLKVRVGVPVRWEITDIGTSGCTNAIISRNLFSGQINLTPGRTSIKEFTPQKVGQYRFSCWMGMVTGVIEVIDNNS</sequence>
<keyword evidence="1" id="KW-1133">Transmembrane helix</keyword>
<dbReference type="CDD" id="cd00371">
    <property type="entry name" value="HMA"/>
    <property type="match status" value="1"/>
</dbReference>
<organism evidence="3 4">
    <name type="scientific">Candidatus Portnoybacteria bacterium RBG_19FT_COMBO_36_7</name>
    <dbReference type="NCBI Taxonomy" id="1801992"/>
    <lineage>
        <taxon>Bacteria</taxon>
        <taxon>Candidatus Portnoyibacteriota</taxon>
    </lineage>
</organism>
<dbReference type="InterPro" id="IPR028096">
    <property type="entry name" value="EfeO_Cupredoxin"/>
</dbReference>
<evidence type="ECO:0000313" key="4">
    <source>
        <dbReference type="Proteomes" id="UP000179099"/>
    </source>
</evidence>
<comment type="caution">
    <text evidence="3">The sequence shown here is derived from an EMBL/GenBank/DDBJ whole genome shotgun (WGS) entry which is preliminary data.</text>
</comment>
<keyword evidence="1" id="KW-0812">Transmembrane</keyword>
<dbReference type="Pfam" id="PF00403">
    <property type="entry name" value="HMA"/>
    <property type="match status" value="1"/>
</dbReference>
<dbReference type="Pfam" id="PF13386">
    <property type="entry name" value="DsbD_2"/>
    <property type="match status" value="1"/>
</dbReference>
<feature type="domain" description="HMA" evidence="2">
    <location>
        <begin position="6"/>
        <end position="72"/>
    </location>
</feature>
<dbReference type="PROSITE" id="PS50846">
    <property type="entry name" value="HMA_2"/>
    <property type="match status" value="1"/>
</dbReference>
<dbReference type="InterPro" id="IPR036163">
    <property type="entry name" value="HMA_dom_sf"/>
</dbReference>
<dbReference type="InterPro" id="IPR039447">
    <property type="entry name" value="UreH-like_TM_dom"/>
</dbReference>
<evidence type="ECO:0000256" key="1">
    <source>
        <dbReference type="SAM" id="Phobius"/>
    </source>
</evidence>
<feature type="transmembrane region" description="Helical" evidence="1">
    <location>
        <begin position="285"/>
        <end position="305"/>
    </location>
</feature>
<keyword evidence="1" id="KW-0472">Membrane</keyword>
<dbReference type="PANTHER" id="PTHR42208">
    <property type="entry name" value="HEAVY METAL TRANSPORTER-RELATED"/>
    <property type="match status" value="1"/>
</dbReference>
<dbReference type="InterPro" id="IPR006121">
    <property type="entry name" value="HMA_dom"/>
</dbReference>
<feature type="transmembrane region" description="Helical" evidence="1">
    <location>
        <begin position="317"/>
        <end position="333"/>
    </location>
</feature>
<dbReference type="InterPro" id="IPR008972">
    <property type="entry name" value="Cupredoxin"/>
</dbReference>
<dbReference type="EMBL" id="MHMW01000018">
    <property type="protein sequence ID" value="OGZ34146.1"/>
    <property type="molecule type" value="Genomic_DNA"/>
</dbReference>
<dbReference type="Gene3D" id="2.60.40.420">
    <property type="entry name" value="Cupredoxins - blue copper proteins"/>
    <property type="match status" value="1"/>
</dbReference>
<evidence type="ECO:0000259" key="2">
    <source>
        <dbReference type="PROSITE" id="PS50846"/>
    </source>
</evidence>
<protein>
    <recommendedName>
        <fullName evidence="2">HMA domain-containing protein</fullName>
    </recommendedName>
</protein>
<gene>
    <name evidence="3" type="ORF">A2Y98_02320</name>
</gene>
<proteinExistence type="predicted"/>
<feature type="transmembrane region" description="Helical" evidence="1">
    <location>
        <begin position="124"/>
        <end position="148"/>
    </location>
</feature>
<evidence type="ECO:0000313" key="3">
    <source>
        <dbReference type="EMBL" id="OGZ34146.1"/>
    </source>
</evidence>
<dbReference type="SUPFAM" id="SSF49503">
    <property type="entry name" value="Cupredoxins"/>
    <property type="match status" value="1"/>
</dbReference>
<dbReference type="Proteomes" id="UP000179099">
    <property type="component" value="Unassembled WGS sequence"/>
</dbReference>
<feature type="transmembrane region" description="Helical" evidence="1">
    <location>
        <begin position="253"/>
        <end position="273"/>
    </location>
</feature>
<dbReference type="STRING" id="1801992.A2Y98_02320"/>
<dbReference type="Gene3D" id="3.30.70.100">
    <property type="match status" value="1"/>
</dbReference>
<name>A0A1G2F7V7_9BACT</name>
<feature type="transmembrane region" description="Helical" evidence="1">
    <location>
        <begin position="195"/>
        <end position="216"/>
    </location>
</feature>
<feature type="transmembrane region" description="Helical" evidence="1">
    <location>
        <begin position="169"/>
        <end position="189"/>
    </location>
</feature>
<reference evidence="3 4" key="1">
    <citation type="journal article" date="2016" name="Nat. Commun.">
        <title>Thousands of microbial genomes shed light on interconnected biogeochemical processes in an aquifer system.</title>
        <authorList>
            <person name="Anantharaman K."/>
            <person name="Brown C.T."/>
            <person name="Hug L.A."/>
            <person name="Sharon I."/>
            <person name="Castelle C.J."/>
            <person name="Probst A.J."/>
            <person name="Thomas B.C."/>
            <person name="Singh A."/>
            <person name="Wilkins M.J."/>
            <person name="Karaoz U."/>
            <person name="Brodie E.L."/>
            <person name="Williams K.H."/>
            <person name="Hubbard S.S."/>
            <person name="Banfield J.F."/>
        </authorList>
    </citation>
    <scope>NUCLEOTIDE SEQUENCE [LARGE SCALE GENOMIC DNA]</scope>
</reference>
<dbReference type="GO" id="GO:0046872">
    <property type="term" value="F:metal ion binding"/>
    <property type="evidence" value="ECO:0007669"/>
    <property type="project" value="InterPro"/>
</dbReference>
<dbReference type="AlphaFoldDB" id="A0A1G2F7V7"/>